<comment type="caution">
    <text evidence="1">The sequence shown here is derived from an EMBL/GenBank/DDBJ whole genome shotgun (WGS) entry which is preliminary data.</text>
</comment>
<dbReference type="GeneID" id="71998028"/>
<keyword evidence="2" id="KW-1185">Reference proteome</keyword>
<evidence type="ECO:0000313" key="2">
    <source>
        <dbReference type="Proteomes" id="UP000814176"/>
    </source>
</evidence>
<reference evidence="1 2" key="1">
    <citation type="journal article" date="2021" name="Environ. Microbiol.">
        <title>Gene family expansions and transcriptome signatures uncover fungal adaptations to wood decay.</title>
        <authorList>
            <person name="Hage H."/>
            <person name="Miyauchi S."/>
            <person name="Viragh M."/>
            <person name="Drula E."/>
            <person name="Min B."/>
            <person name="Chaduli D."/>
            <person name="Navarro D."/>
            <person name="Favel A."/>
            <person name="Norest M."/>
            <person name="Lesage-Meessen L."/>
            <person name="Balint B."/>
            <person name="Merenyi Z."/>
            <person name="de Eugenio L."/>
            <person name="Morin E."/>
            <person name="Martinez A.T."/>
            <person name="Baldrian P."/>
            <person name="Stursova M."/>
            <person name="Martinez M.J."/>
            <person name="Novotny C."/>
            <person name="Magnuson J.K."/>
            <person name="Spatafora J.W."/>
            <person name="Maurice S."/>
            <person name="Pangilinan J."/>
            <person name="Andreopoulos W."/>
            <person name="LaButti K."/>
            <person name="Hundley H."/>
            <person name="Na H."/>
            <person name="Kuo A."/>
            <person name="Barry K."/>
            <person name="Lipzen A."/>
            <person name="Henrissat B."/>
            <person name="Riley R."/>
            <person name="Ahrendt S."/>
            <person name="Nagy L.G."/>
            <person name="Grigoriev I.V."/>
            <person name="Martin F."/>
            <person name="Rosso M.N."/>
        </authorList>
    </citation>
    <scope>NUCLEOTIDE SEQUENCE [LARGE SCALE GENOMIC DNA]</scope>
    <source>
        <strain evidence="1 2">CIRM-BRFM 1785</strain>
    </source>
</reference>
<protein>
    <submittedName>
        <fullName evidence="1">Uncharacterized protein</fullName>
    </submittedName>
</protein>
<name>A0ABQ8K708_9APHY</name>
<proteinExistence type="predicted"/>
<organism evidence="1 2">
    <name type="scientific">Rhodofomes roseus</name>
    <dbReference type="NCBI Taxonomy" id="34475"/>
    <lineage>
        <taxon>Eukaryota</taxon>
        <taxon>Fungi</taxon>
        <taxon>Dikarya</taxon>
        <taxon>Basidiomycota</taxon>
        <taxon>Agaricomycotina</taxon>
        <taxon>Agaricomycetes</taxon>
        <taxon>Polyporales</taxon>
        <taxon>Rhodofomes</taxon>
    </lineage>
</organism>
<accession>A0ABQ8K708</accession>
<evidence type="ECO:0000313" key="1">
    <source>
        <dbReference type="EMBL" id="KAH9833037.1"/>
    </source>
</evidence>
<gene>
    <name evidence="1" type="ORF">C8Q71DRAFT_249575</name>
</gene>
<dbReference type="RefSeq" id="XP_047775803.1">
    <property type="nucleotide sequence ID" value="XM_047917296.1"/>
</dbReference>
<dbReference type="Proteomes" id="UP000814176">
    <property type="component" value="Unassembled WGS sequence"/>
</dbReference>
<sequence length="220" mass="24507">MCQRTARGDVIHLVSMSYSILRSGSASYGAVFWYLTCPRSRRDWYSSRARDAGDVAFSTARPVCIRGRRFSSFGLLCQPNGAGEVEPVSPHPQAVVATSWYMRTKHCFYHLTYDMSSPPLRSLSSVASLSAHWLRLAAAVVHTTSRVPIPLPFVPRQILLHLTTPPWKSAIHCCSLPKALTQYNGTVTKAVYSIRSACIHNMQSTYTFEPQGFKPRPSAL</sequence>
<dbReference type="EMBL" id="JADCUA010000020">
    <property type="protein sequence ID" value="KAH9833037.1"/>
    <property type="molecule type" value="Genomic_DNA"/>
</dbReference>